<comment type="similarity">
    <text evidence="7">Belongs to the binding-protein-dependent transport system permease family.</text>
</comment>
<dbReference type="AlphaFoldDB" id="A0A7Y9LLQ5"/>
<dbReference type="InterPro" id="IPR035906">
    <property type="entry name" value="MetI-like_sf"/>
</dbReference>
<evidence type="ECO:0000256" key="3">
    <source>
        <dbReference type="ARBA" id="ARBA00022475"/>
    </source>
</evidence>
<evidence type="ECO:0000256" key="1">
    <source>
        <dbReference type="ARBA" id="ARBA00004651"/>
    </source>
</evidence>
<dbReference type="RefSeq" id="WP_179582269.1">
    <property type="nucleotide sequence ID" value="NZ_JACBYR010000001.1"/>
</dbReference>
<feature type="domain" description="ABC transmembrane type-1" evidence="8">
    <location>
        <begin position="50"/>
        <end position="230"/>
    </location>
</feature>
<accession>A0A7Y9LLQ5</accession>
<dbReference type="GO" id="GO:0055085">
    <property type="term" value="P:transmembrane transport"/>
    <property type="evidence" value="ECO:0007669"/>
    <property type="project" value="InterPro"/>
</dbReference>
<evidence type="ECO:0000256" key="6">
    <source>
        <dbReference type="ARBA" id="ARBA00023136"/>
    </source>
</evidence>
<keyword evidence="3" id="KW-1003">Cell membrane</keyword>
<evidence type="ECO:0000256" key="7">
    <source>
        <dbReference type="RuleBase" id="RU363032"/>
    </source>
</evidence>
<evidence type="ECO:0000313" key="9">
    <source>
        <dbReference type="EMBL" id="NYE80806.1"/>
    </source>
</evidence>
<evidence type="ECO:0000313" key="10">
    <source>
        <dbReference type="Proteomes" id="UP000542125"/>
    </source>
</evidence>
<keyword evidence="4 7" id="KW-0812">Transmembrane</keyword>
<evidence type="ECO:0000256" key="4">
    <source>
        <dbReference type="ARBA" id="ARBA00022692"/>
    </source>
</evidence>
<dbReference type="Pfam" id="PF00528">
    <property type="entry name" value="BPD_transp_1"/>
    <property type="match status" value="1"/>
</dbReference>
<keyword evidence="2 7" id="KW-0813">Transport</keyword>
<dbReference type="GO" id="GO:0005886">
    <property type="term" value="C:plasma membrane"/>
    <property type="evidence" value="ECO:0007669"/>
    <property type="project" value="UniProtKB-SubCell"/>
</dbReference>
<dbReference type="SUPFAM" id="SSF161098">
    <property type="entry name" value="MetI-like"/>
    <property type="match status" value="1"/>
</dbReference>
<organism evidence="9 10">
    <name type="scientific">Pigmentiphaga litoralis</name>
    <dbReference type="NCBI Taxonomy" id="516702"/>
    <lineage>
        <taxon>Bacteria</taxon>
        <taxon>Pseudomonadati</taxon>
        <taxon>Pseudomonadota</taxon>
        <taxon>Betaproteobacteria</taxon>
        <taxon>Burkholderiales</taxon>
        <taxon>Alcaligenaceae</taxon>
        <taxon>Pigmentiphaga</taxon>
    </lineage>
</organism>
<protein>
    <submittedName>
        <fullName evidence="9">NitT/TauT family transport system permease protein</fullName>
    </submittedName>
</protein>
<proteinExistence type="inferred from homology"/>
<name>A0A7Y9LLQ5_9BURK</name>
<feature type="transmembrane region" description="Helical" evidence="7">
    <location>
        <begin position="165"/>
        <end position="192"/>
    </location>
</feature>
<gene>
    <name evidence="9" type="ORF">FHW18_000077</name>
</gene>
<keyword evidence="10" id="KW-1185">Reference proteome</keyword>
<dbReference type="PANTHER" id="PTHR30151">
    <property type="entry name" value="ALKANE SULFONATE ABC TRANSPORTER-RELATED, MEMBRANE SUBUNIT"/>
    <property type="match status" value="1"/>
</dbReference>
<dbReference type="CDD" id="cd06261">
    <property type="entry name" value="TM_PBP2"/>
    <property type="match status" value="1"/>
</dbReference>
<dbReference type="InterPro" id="IPR000515">
    <property type="entry name" value="MetI-like"/>
</dbReference>
<feature type="transmembrane region" description="Helical" evidence="7">
    <location>
        <begin position="87"/>
        <end position="108"/>
    </location>
</feature>
<evidence type="ECO:0000259" key="8">
    <source>
        <dbReference type="PROSITE" id="PS50928"/>
    </source>
</evidence>
<keyword evidence="5 7" id="KW-1133">Transmembrane helix</keyword>
<dbReference type="PROSITE" id="PS50928">
    <property type="entry name" value="ABC_TM1"/>
    <property type="match status" value="1"/>
</dbReference>
<dbReference type="EMBL" id="JACBYR010000001">
    <property type="protein sequence ID" value="NYE80806.1"/>
    <property type="molecule type" value="Genomic_DNA"/>
</dbReference>
<comment type="caution">
    <text evidence="9">The sequence shown here is derived from an EMBL/GenBank/DDBJ whole genome shotgun (WGS) entry which is preliminary data.</text>
</comment>
<evidence type="ECO:0000256" key="2">
    <source>
        <dbReference type="ARBA" id="ARBA00022448"/>
    </source>
</evidence>
<sequence>MKIRLASVLVAIALWAAISALMTPEVLPGPLLTTQTLIADIAAGNVMTHLGMTLWRVIGGLVLAMLIGVPLGVFMGLYYRVERALDLWVMIGLTIPSLCYALICFIWLGLNEVATIVAIGITGAPSIAINLWEGVKSIDTKLVNMARVFEANRVLIFRRVILPQVLPYVMASVRFGLGVIWKIAVLIELIGRPNGVGFQLFYWYQLADMTQVLAWTLLFTIVMLIIELAILKPIEGRLFAWRPRVNL</sequence>
<feature type="transmembrane region" description="Helical" evidence="7">
    <location>
        <begin position="54"/>
        <end position="75"/>
    </location>
</feature>
<evidence type="ECO:0000256" key="5">
    <source>
        <dbReference type="ARBA" id="ARBA00022989"/>
    </source>
</evidence>
<dbReference type="Proteomes" id="UP000542125">
    <property type="component" value="Unassembled WGS sequence"/>
</dbReference>
<feature type="transmembrane region" description="Helical" evidence="7">
    <location>
        <begin position="114"/>
        <end position="132"/>
    </location>
</feature>
<keyword evidence="6 7" id="KW-0472">Membrane</keyword>
<dbReference type="PANTHER" id="PTHR30151:SF38">
    <property type="entry name" value="ALIPHATIC SULFONATES TRANSPORT PERMEASE PROTEIN SSUC-RELATED"/>
    <property type="match status" value="1"/>
</dbReference>
<feature type="transmembrane region" description="Helical" evidence="7">
    <location>
        <begin position="212"/>
        <end position="231"/>
    </location>
</feature>
<reference evidence="9 10" key="1">
    <citation type="submission" date="2020-07" db="EMBL/GenBank/DDBJ databases">
        <title>Genomic Encyclopedia of Type Strains, Phase IV (KMG-V): Genome sequencing to study the core and pangenomes of soil and plant-associated prokaryotes.</title>
        <authorList>
            <person name="Whitman W."/>
        </authorList>
    </citation>
    <scope>NUCLEOTIDE SEQUENCE [LARGE SCALE GENOMIC DNA]</scope>
    <source>
        <strain evidence="9 10">SAS40</strain>
    </source>
</reference>
<dbReference type="Gene3D" id="1.10.3720.10">
    <property type="entry name" value="MetI-like"/>
    <property type="match status" value="1"/>
</dbReference>
<comment type="subcellular location">
    <subcellularLocation>
        <location evidence="1 7">Cell membrane</location>
        <topology evidence="1 7">Multi-pass membrane protein</topology>
    </subcellularLocation>
</comment>